<dbReference type="InterPro" id="IPR011115">
    <property type="entry name" value="SecA_DEAD"/>
</dbReference>
<dbReference type="EMBL" id="UINC01006206">
    <property type="protein sequence ID" value="SVA26137.1"/>
    <property type="molecule type" value="Genomic_DNA"/>
</dbReference>
<gene>
    <name evidence="12" type="ORF">METZ01_LOCUS78991</name>
</gene>
<name>A0A381UFM1_9ZZZZ</name>
<dbReference type="HAMAP" id="MF_01382">
    <property type="entry name" value="SecA"/>
    <property type="match status" value="1"/>
</dbReference>
<protein>
    <submittedName>
        <fullName evidence="12">Uncharacterized protein</fullName>
    </submittedName>
</protein>
<keyword evidence="8" id="KW-0811">Translocation</keyword>
<evidence type="ECO:0000256" key="3">
    <source>
        <dbReference type="ARBA" id="ARBA00022490"/>
    </source>
</evidence>
<keyword evidence="5" id="KW-0067">ATP-binding</keyword>
<dbReference type="Pfam" id="PF21090">
    <property type="entry name" value="P-loop_SecA"/>
    <property type="match status" value="1"/>
</dbReference>
<dbReference type="InterPro" id="IPR044722">
    <property type="entry name" value="SecA_SF2_C"/>
</dbReference>
<dbReference type="GO" id="GO:0031522">
    <property type="term" value="C:cell envelope Sec protein transport complex"/>
    <property type="evidence" value="ECO:0007669"/>
    <property type="project" value="TreeGrafter"/>
</dbReference>
<dbReference type="Pfam" id="PF01043">
    <property type="entry name" value="SecA_PP_bind"/>
    <property type="match status" value="1"/>
</dbReference>
<keyword evidence="4" id="KW-0547">Nucleotide-binding</keyword>
<evidence type="ECO:0000256" key="6">
    <source>
        <dbReference type="ARBA" id="ARBA00022927"/>
    </source>
</evidence>
<dbReference type="GO" id="GO:0006605">
    <property type="term" value="P:protein targeting"/>
    <property type="evidence" value="ECO:0007669"/>
    <property type="project" value="InterPro"/>
</dbReference>
<evidence type="ECO:0000256" key="7">
    <source>
        <dbReference type="ARBA" id="ARBA00022967"/>
    </source>
</evidence>
<keyword evidence="7" id="KW-1278">Translocase</keyword>
<dbReference type="SUPFAM" id="SSF81767">
    <property type="entry name" value="Pre-protein crosslinking domain of SecA"/>
    <property type="match status" value="1"/>
</dbReference>
<dbReference type="SMART" id="SM00958">
    <property type="entry name" value="SecA_PP_bind"/>
    <property type="match status" value="1"/>
</dbReference>
<evidence type="ECO:0000256" key="8">
    <source>
        <dbReference type="ARBA" id="ARBA00023010"/>
    </source>
</evidence>
<dbReference type="PROSITE" id="PS51192">
    <property type="entry name" value="HELICASE_ATP_BIND_1"/>
    <property type="match status" value="1"/>
</dbReference>
<feature type="non-terminal residue" evidence="12">
    <location>
        <position position="512"/>
    </location>
</feature>
<keyword evidence="6" id="KW-0653">Protein transport</keyword>
<dbReference type="PROSITE" id="PS51196">
    <property type="entry name" value="SECA_MOTOR_DEAD"/>
    <property type="match status" value="1"/>
</dbReference>
<dbReference type="InterPro" id="IPR000185">
    <property type="entry name" value="SecA"/>
</dbReference>
<keyword evidence="3" id="KW-0963">Cytoplasm</keyword>
<dbReference type="Pfam" id="PF07517">
    <property type="entry name" value="SecA_DEAD"/>
    <property type="match status" value="1"/>
</dbReference>
<dbReference type="Gene3D" id="3.40.50.300">
    <property type="entry name" value="P-loop containing nucleotide triphosphate hydrolases"/>
    <property type="match status" value="2"/>
</dbReference>
<evidence type="ECO:0000256" key="1">
    <source>
        <dbReference type="ARBA" id="ARBA00022448"/>
    </source>
</evidence>
<dbReference type="InterPro" id="IPR014001">
    <property type="entry name" value="Helicase_ATP-bd"/>
</dbReference>
<dbReference type="GO" id="GO:0005829">
    <property type="term" value="C:cytosol"/>
    <property type="evidence" value="ECO:0007669"/>
    <property type="project" value="TreeGrafter"/>
</dbReference>
<dbReference type="CDD" id="cd17928">
    <property type="entry name" value="DEXDc_SecA"/>
    <property type="match status" value="1"/>
</dbReference>
<evidence type="ECO:0000259" key="11">
    <source>
        <dbReference type="PROSITE" id="PS51196"/>
    </source>
</evidence>
<dbReference type="InterPro" id="IPR011130">
    <property type="entry name" value="SecA_preprotein_X-link_dom"/>
</dbReference>
<keyword evidence="2" id="KW-1003">Cell membrane</keyword>
<proteinExistence type="inferred from homology"/>
<dbReference type="AlphaFoldDB" id="A0A381UFM1"/>
<evidence type="ECO:0000259" key="10">
    <source>
        <dbReference type="PROSITE" id="PS51192"/>
    </source>
</evidence>
<dbReference type="GO" id="GO:0005524">
    <property type="term" value="F:ATP binding"/>
    <property type="evidence" value="ECO:0007669"/>
    <property type="project" value="UniProtKB-KW"/>
</dbReference>
<dbReference type="GO" id="GO:0006886">
    <property type="term" value="P:intracellular protein transport"/>
    <property type="evidence" value="ECO:0007669"/>
    <property type="project" value="InterPro"/>
</dbReference>
<dbReference type="SUPFAM" id="SSF52540">
    <property type="entry name" value="P-loop containing nucleoside triphosphate hydrolases"/>
    <property type="match status" value="2"/>
</dbReference>
<dbReference type="GO" id="GO:0005886">
    <property type="term" value="C:plasma membrane"/>
    <property type="evidence" value="ECO:0007669"/>
    <property type="project" value="TreeGrafter"/>
</dbReference>
<dbReference type="InterPro" id="IPR036670">
    <property type="entry name" value="SecA_X-link_sf"/>
</dbReference>
<dbReference type="GO" id="GO:0017038">
    <property type="term" value="P:protein import"/>
    <property type="evidence" value="ECO:0007669"/>
    <property type="project" value="InterPro"/>
</dbReference>
<dbReference type="GO" id="GO:0043952">
    <property type="term" value="P:protein transport by the Sec complex"/>
    <property type="evidence" value="ECO:0007669"/>
    <property type="project" value="TreeGrafter"/>
</dbReference>
<keyword evidence="9" id="KW-0472">Membrane</keyword>
<evidence type="ECO:0000256" key="4">
    <source>
        <dbReference type="ARBA" id="ARBA00022741"/>
    </source>
</evidence>
<dbReference type="InterPro" id="IPR014018">
    <property type="entry name" value="SecA_motor_DEAD"/>
</dbReference>
<accession>A0A381UFM1</accession>
<feature type="domain" description="Helicase ATP-binding" evidence="10">
    <location>
        <begin position="88"/>
        <end position="264"/>
    </location>
</feature>
<dbReference type="SMART" id="SM00957">
    <property type="entry name" value="SecA_DEAD"/>
    <property type="match status" value="1"/>
</dbReference>
<feature type="domain" description="SecA family profile" evidence="11">
    <location>
        <begin position="2"/>
        <end position="512"/>
    </location>
</feature>
<dbReference type="PANTHER" id="PTHR30612">
    <property type="entry name" value="SECA INNER MEMBRANE COMPONENT OF SEC PROTEIN SECRETION SYSTEM"/>
    <property type="match status" value="1"/>
</dbReference>
<sequence length="512" mass="57744">MVKLFDKLFGSTETKVAKRFIHQIQEINRFEDGLGQLSDADLCNKTNQFRERLAQGINLNDLMNEAFAVVREASKRTLAQRQYDVQLIGGMVLNNGNIAEMKTGEGKTLVATLPAYLNALEGSGVHIVTVNDYLSRRDPVWMGPIYHMLGLSVGCLQHDSSFIYDPSFESGDMSYQFLRPVPRKEAYLADITYGTNNEFGFDYLRDNMVLDLDQMVQRELNYAIVDEVDNILIDEARTPLIISGPAQEPIQLYSTVAQIAPNIQFDLDYVIEDRTKAISLTEDGIAKIERLLKVENLYAPENFHLVHYVENAVKANVNYKKDKEYVVRNGEVVIVDEFTGRLQPGRRWSDGLHQAVEAKEGLRIQKESVTYATITLQNYFRMYKKLAGMTGTAVTESEEFIKIYNLDVVTVPTNVPGIRIDNQDHVYLTAEAKWQAVCDEIKALHFEDKPVLAGTASVESSERLSRHLKELNIAHKVLNAKNHESESLIISEAGRPGAVTVATTTSRLEELK</sequence>
<dbReference type="FunFam" id="3.90.1440.10:FF:000002">
    <property type="entry name" value="Protein translocase subunit SecA"/>
    <property type="match status" value="1"/>
</dbReference>
<reference evidence="12" key="1">
    <citation type="submission" date="2018-05" db="EMBL/GenBank/DDBJ databases">
        <authorList>
            <person name="Lanie J.A."/>
            <person name="Ng W.-L."/>
            <person name="Kazmierczak K.M."/>
            <person name="Andrzejewski T.M."/>
            <person name="Davidsen T.M."/>
            <person name="Wayne K.J."/>
            <person name="Tettelin H."/>
            <person name="Glass J.I."/>
            <person name="Rusch D."/>
            <person name="Podicherti R."/>
            <person name="Tsui H.-C.T."/>
            <person name="Winkler M.E."/>
        </authorList>
    </citation>
    <scope>NUCLEOTIDE SEQUENCE</scope>
</reference>
<evidence type="ECO:0000256" key="5">
    <source>
        <dbReference type="ARBA" id="ARBA00022840"/>
    </source>
</evidence>
<evidence type="ECO:0000256" key="2">
    <source>
        <dbReference type="ARBA" id="ARBA00022475"/>
    </source>
</evidence>
<dbReference type="PRINTS" id="PR00906">
    <property type="entry name" value="SECA"/>
</dbReference>
<dbReference type="Gene3D" id="3.90.1440.10">
    <property type="entry name" value="SecA, preprotein cross-linking domain"/>
    <property type="match status" value="1"/>
</dbReference>
<evidence type="ECO:0000313" key="12">
    <source>
        <dbReference type="EMBL" id="SVA26137.1"/>
    </source>
</evidence>
<keyword evidence="1" id="KW-0813">Transport</keyword>
<organism evidence="12">
    <name type="scientific">marine metagenome</name>
    <dbReference type="NCBI Taxonomy" id="408172"/>
    <lineage>
        <taxon>unclassified sequences</taxon>
        <taxon>metagenomes</taxon>
        <taxon>ecological metagenomes</taxon>
    </lineage>
</organism>
<dbReference type="PANTHER" id="PTHR30612:SF0">
    <property type="entry name" value="CHLOROPLAST PROTEIN-TRANSPORTING ATPASE"/>
    <property type="match status" value="1"/>
</dbReference>
<dbReference type="InterPro" id="IPR027417">
    <property type="entry name" value="P-loop_NTPase"/>
</dbReference>
<evidence type="ECO:0000256" key="9">
    <source>
        <dbReference type="ARBA" id="ARBA00023136"/>
    </source>
</evidence>